<feature type="compositionally biased region" description="Polar residues" evidence="1">
    <location>
        <begin position="61"/>
        <end position="72"/>
    </location>
</feature>
<reference evidence="2" key="1">
    <citation type="submission" date="2021-01" db="EMBL/GenBank/DDBJ databases">
        <authorList>
            <person name="Corre E."/>
            <person name="Pelletier E."/>
            <person name="Niang G."/>
            <person name="Scheremetjew M."/>
            <person name="Finn R."/>
            <person name="Kale V."/>
            <person name="Holt S."/>
            <person name="Cochrane G."/>
            <person name="Meng A."/>
            <person name="Brown T."/>
            <person name="Cohen L."/>
        </authorList>
    </citation>
    <scope>NUCLEOTIDE SEQUENCE</scope>
    <source>
        <strain evidence="2">CCMP1594</strain>
    </source>
</reference>
<organism evidence="2">
    <name type="scientific">Eutreptiella gymnastica</name>
    <dbReference type="NCBI Taxonomy" id="73025"/>
    <lineage>
        <taxon>Eukaryota</taxon>
        <taxon>Discoba</taxon>
        <taxon>Euglenozoa</taxon>
        <taxon>Euglenida</taxon>
        <taxon>Spirocuta</taxon>
        <taxon>Euglenophyceae</taxon>
        <taxon>Eutreptiales</taxon>
        <taxon>Eutreptiaceae</taxon>
        <taxon>Eutreptiella</taxon>
    </lineage>
</organism>
<accession>A0A7S4D2Y4</accession>
<proteinExistence type="predicted"/>
<evidence type="ECO:0000313" key="2">
    <source>
        <dbReference type="EMBL" id="CAE0814469.1"/>
    </source>
</evidence>
<feature type="region of interest" description="Disordered" evidence="1">
    <location>
        <begin position="54"/>
        <end position="102"/>
    </location>
</feature>
<name>A0A7S4D2Y4_9EUGL</name>
<evidence type="ECO:0000256" key="1">
    <source>
        <dbReference type="SAM" id="MobiDB-lite"/>
    </source>
</evidence>
<dbReference type="EMBL" id="HBJA01072875">
    <property type="protein sequence ID" value="CAE0814469.1"/>
    <property type="molecule type" value="Transcribed_RNA"/>
</dbReference>
<sequence length="102" mass="11449">MEKPKPIQPCKQSMVSKSSLLCMRPQAENAQHTCTPKKKRRKWEEVSPNLWVRLPAPPQTIPSALQRPSSRFVTPPPGDSLGLPPTAPENPFSLDRGQNRKL</sequence>
<gene>
    <name evidence="2" type="ORF">EGYM00163_LOCUS25623</name>
</gene>
<dbReference type="AlphaFoldDB" id="A0A7S4D2Y4"/>
<protein>
    <submittedName>
        <fullName evidence="2">Uncharacterized protein</fullName>
    </submittedName>
</protein>